<name>A0A919G0S3_9ACTN</name>
<comment type="caution">
    <text evidence="3">The sequence shown here is derived from an EMBL/GenBank/DDBJ whole genome shotgun (WGS) entry which is preliminary data.</text>
</comment>
<reference evidence="3" key="1">
    <citation type="journal article" date="2014" name="Int. J. Syst. Evol. Microbiol.">
        <title>Complete genome sequence of Corynebacterium casei LMG S-19264T (=DSM 44701T), isolated from a smear-ripened cheese.</title>
        <authorList>
            <consortium name="US DOE Joint Genome Institute (JGI-PGF)"/>
            <person name="Walter F."/>
            <person name="Albersmeier A."/>
            <person name="Kalinowski J."/>
            <person name="Ruckert C."/>
        </authorList>
    </citation>
    <scope>NUCLEOTIDE SEQUENCE</scope>
    <source>
        <strain evidence="3">JCM 5069</strain>
    </source>
</reference>
<evidence type="ECO:0000259" key="2">
    <source>
        <dbReference type="PROSITE" id="PS51725"/>
    </source>
</evidence>
<dbReference type="InterPro" id="IPR011008">
    <property type="entry name" value="Dimeric_a/b-barrel"/>
</dbReference>
<feature type="region of interest" description="Disordered" evidence="1">
    <location>
        <begin position="109"/>
        <end position="151"/>
    </location>
</feature>
<protein>
    <recommendedName>
        <fullName evidence="2">ABM domain-containing protein</fullName>
    </recommendedName>
</protein>
<dbReference type="AlphaFoldDB" id="A0A919G0S3"/>
<keyword evidence="4" id="KW-1185">Reference proteome</keyword>
<sequence length="151" mass="16162">MIVNYGFNAVLTARPGMGDRLVDLLLTGLNEGSPGASEYCVVYLVSRSASEPDVVHVTEGWTSEEDHHRIFAGEAARAIVAQIDPLLAKESEYTDHIPVRGKAAFFRPGAGPPASCRSAPAEAAPFHPTVRHHSKGDDHDHGTTRPGPRTA</sequence>
<dbReference type="Pfam" id="PF03992">
    <property type="entry name" value="ABM"/>
    <property type="match status" value="1"/>
</dbReference>
<dbReference type="EMBL" id="BNCD01000004">
    <property type="protein sequence ID" value="GHH75135.1"/>
    <property type="molecule type" value="Genomic_DNA"/>
</dbReference>
<dbReference type="InterPro" id="IPR007138">
    <property type="entry name" value="ABM_dom"/>
</dbReference>
<reference evidence="3" key="2">
    <citation type="submission" date="2020-09" db="EMBL/GenBank/DDBJ databases">
        <authorList>
            <person name="Sun Q."/>
            <person name="Ohkuma M."/>
        </authorList>
    </citation>
    <scope>NUCLEOTIDE SEQUENCE</scope>
    <source>
        <strain evidence="3">JCM 5069</strain>
    </source>
</reference>
<gene>
    <name evidence="3" type="ORF">GCM10018793_17730</name>
</gene>
<dbReference type="PROSITE" id="PS51725">
    <property type="entry name" value="ABM"/>
    <property type="match status" value="1"/>
</dbReference>
<organism evidence="3 4">
    <name type="scientific">Streptomyces sulfonofaciens</name>
    <dbReference type="NCBI Taxonomy" id="68272"/>
    <lineage>
        <taxon>Bacteria</taxon>
        <taxon>Bacillati</taxon>
        <taxon>Actinomycetota</taxon>
        <taxon>Actinomycetes</taxon>
        <taxon>Kitasatosporales</taxon>
        <taxon>Streptomycetaceae</taxon>
        <taxon>Streptomyces</taxon>
    </lineage>
</organism>
<dbReference type="SUPFAM" id="SSF54909">
    <property type="entry name" value="Dimeric alpha+beta barrel"/>
    <property type="match status" value="1"/>
</dbReference>
<evidence type="ECO:0000313" key="4">
    <source>
        <dbReference type="Proteomes" id="UP000603708"/>
    </source>
</evidence>
<proteinExistence type="predicted"/>
<evidence type="ECO:0000256" key="1">
    <source>
        <dbReference type="SAM" id="MobiDB-lite"/>
    </source>
</evidence>
<evidence type="ECO:0000313" key="3">
    <source>
        <dbReference type="EMBL" id="GHH75135.1"/>
    </source>
</evidence>
<dbReference type="Proteomes" id="UP000603708">
    <property type="component" value="Unassembled WGS sequence"/>
</dbReference>
<accession>A0A919G0S3</accession>
<feature type="domain" description="ABM" evidence="2">
    <location>
        <begin position="5"/>
        <end position="97"/>
    </location>
</feature>
<dbReference type="Gene3D" id="3.30.70.100">
    <property type="match status" value="1"/>
</dbReference>